<feature type="non-terminal residue" evidence="1">
    <location>
        <position position="42"/>
    </location>
</feature>
<evidence type="ECO:0000313" key="1">
    <source>
        <dbReference type="EMBL" id="CAB5218599.1"/>
    </source>
</evidence>
<sequence>MKKLFELNAKEIKEILTEKQVAFEYVINNYDKIWIGFRNKSV</sequence>
<organism evidence="1">
    <name type="scientific">uncultured Caudovirales phage</name>
    <dbReference type="NCBI Taxonomy" id="2100421"/>
    <lineage>
        <taxon>Viruses</taxon>
        <taxon>Duplodnaviria</taxon>
        <taxon>Heunggongvirae</taxon>
        <taxon>Uroviricota</taxon>
        <taxon>Caudoviricetes</taxon>
        <taxon>Peduoviridae</taxon>
        <taxon>Maltschvirus</taxon>
        <taxon>Maltschvirus maltsch</taxon>
    </lineage>
</organism>
<dbReference type="EMBL" id="LR798259">
    <property type="protein sequence ID" value="CAB5218599.1"/>
    <property type="molecule type" value="Genomic_DNA"/>
</dbReference>
<accession>A0A6J7WKL6</accession>
<protein>
    <submittedName>
        <fullName evidence="1">Uncharacterized protein</fullName>
    </submittedName>
</protein>
<reference evidence="1" key="1">
    <citation type="submission" date="2020-05" db="EMBL/GenBank/DDBJ databases">
        <authorList>
            <person name="Chiriac C."/>
            <person name="Salcher M."/>
            <person name="Ghai R."/>
            <person name="Kavagutti S V."/>
        </authorList>
    </citation>
    <scope>NUCLEOTIDE SEQUENCE</scope>
</reference>
<name>A0A6J7WKL6_9CAUD</name>
<gene>
    <name evidence="1" type="ORF">UFOVP217_40</name>
</gene>
<proteinExistence type="predicted"/>